<keyword evidence="3" id="KW-1185">Reference proteome</keyword>
<dbReference type="RefSeq" id="WP_183613083.1">
    <property type="nucleotide sequence ID" value="NZ_JACICY010000004.1"/>
</dbReference>
<organism evidence="2 3">
    <name type="scientific">Novosphingobium hassiacum</name>
    <dbReference type="NCBI Taxonomy" id="173676"/>
    <lineage>
        <taxon>Bacteria</taxon>
        <taxon>Pseudomonadati</taxon>
        <taxon>Pseudomonadota</taxon>
        <taxon>Alphaproteobacteria</taxon>
        <taxon>Sphingomonadales</taxon>
        <taxon>Sphingomonadaceae</taxon>
        <taxon>Novosphingobium</taxon>
    </lineage>
</organism>
<name>A0A7W5ZWX2_9SPHN</name>
<evidence type="ECO:0000313" key="2">
    <source>
        <dbReference type="EMBL" id="MBB3860832.1"/>
    </source>
</evidence>
<evidence type="ECO:0000313" key="3">
    <source>
        <dbReference type="Proteomes" id="UP000562395"/>
    </source>
</evidence>
<protein>
    <recommendedName>
        <fullName evidence="4">DUF4168 domain-containing protein</fullName>
    </recommendedName>
</protein>
<feature type="chain" id="PRO_5031400364" description="DUF4168 domain-containing protein" evidence="1">
    <location>
        <begin position="25"/>
        <end position="129"/>
    </location>
</feature>
<dbReference type="AlphaFoldDB" id="A0A7W5ZWX2"/>
<dbReference type="Proteomes" id="UP000562395">
    <property type="component" value="Unassembled WGS sequence"/>
</dbReference>
<evidence type="ECO:0000256" key="1">
    <source>
        <dbReference type="SAM" id="SignalP"/>
    </source>
</evidence>
<reference evidence="2 3" key="1">
    <citation type="submission" date="2020-08" db="EMBL/GenBank/DDBJ databases">
        <title>Genomic Encyclopedia of Type Strains, Phase IV (KMG-IV): sequencing the most valuable type-strain genomes for metagenomic binning, comparative biology and taxonomic classification.</title>
        <authorList>
            <person name="Goeker M."/>
        </authorList>
    </citation>
    <scope>NUCLEOTIDE SEQUENCE [LARGE SCALE GENOMIC DNA]</scope>
    <source>
        <strain evidence="2 3">DSM 14552</strain>
    </source>
</reference>
<sequence>MRKTVLAAVLSTMIAAGVATPAMAQYRDHDRYPGGNRAEAAYLTPARSAEIRRDIWQLDSRIQRAVSNRTISPREARGLRNDSRNLRQLYTRYADRGLSMNEYRTLENRVSVITQRLRIDRRDHDGRRG</sequence>
<evidence type="ECO:0008006" key="4">
    <source>
        <dbReference type="Google" id="ProtNLM"/>
    </source>
</evidence>
<feature type="signal peptide" evidence="1">
    <location>
        <begin position="1"/>
        <end position="24"/>
    </location>
</feature>
<dbReference type="EMBL" id="JACICY010000004">
    <property type="protein sequence ID" value="MBB3860832.1"/>
    <property type="molecule type" value="Genomic_DNA"/>
</dbReference>
<gene>
    <name evidence="2" type="ORF">GGQ88_002101</name>
</gene>
<comment type="caution">
    <text evidence="2">The sequence shown here is derived from an EMBL/GenBank/DDBJ whole genome shotgun (WGS) entry which is preliminary data.</text>
</comment>
<keyword evidence="1" id="KW-0732">Signal</keyword>
<accession>A0A7W5ZWX2</accession>
<proteinExistence type="predicted"/>